<protein>
    <recommendedName>
        <fullName evidence="3">Lipoprotein</fullName>
    </recommendedName>
</protein>
<keyword evidence="2" id="KW-1185">Reference proteome</keyword>
<evidence type="ECO:0000313" key="1">
    <source>
        <dbReference type="EMBL" id="QEL15862.1"/>
    </source>
</evidence>
<dbReference type="EMBL" id="CP042425">
    <property type="protein sequence ID" value="QEL15862.1"/>
    <property type="molecule type" value="Genomic_DNA"/>
</dbReference>
<dbReference type="KEGG" id="lrs:PX52LOC_02798"/>
<evidence type="ECO:0000313" key="2">
    <source>
        <dbReference type="Proteomes" id="UP000324974"/>
    </source>
</evidence>
<reference evidence="2" key="1">
    <citation type="submission" date="2019-08" db="EMBL/GenBank/DDBJ databases">
        <title>Limnoglobus roseus gen. nov., sp. nov., a novel freshwater planctomycete with a giant genome from the family Gemmataceae.</title>
        <authorList>
            <person name="Kulichevskaya I.S."/>
            <person name="Naumoff D.G."/>
            <person name="Miroshnikov K."/>
            <person name="Ivanova A."/>
            <person name="Philippov D.A."/>
            <person name="Hakobyan A."/>
            <person name="Rijpstra I.C."/>
            <person name="Sinninghe Damste J.S."/>
            <person name="Liesack W."/>
            <person name="Dedysh S.N."/>
        </authorList>
    </citation>
    <scope>NUCLEOTIDE SEQUENCE [LARGE SCALE GENOMIC DNA]</scope>
    <source>
        <strain evidence="2">PX52</strain>
    </source>
</reference>
<name>A0A5C1ADT2_9BACT</name>
<gene>
    <name evidence="1" type="ORF">PX52LOC_02798</name>
</gene>
<dbReference type="OrthoDB" id="289235at2"/>
<organism evidence="1 2">
    <name type="scientific">Limnoglobus roseus</name>
    <dbReference type="NCBI Taxonomy" id="2598579"/>
    <lineage>
        <taxon>Bacteria</taxon>
        <taxon>Pseudomonadati</taxon>
        <taxon>Planctomycetota</taxon>
        <taxon>Planctomycetia</taxon>
        <taxon>Gemmatales</taxon>
        <taxon>Gemmataceae</taxon>
        <taxon>Limnoglobus</taxon>
    </lineage>
</organism>
<dbReference type="PROSITE" id="PS51257">
    <property type="entry name" value="PROKAR_LIPOPROTEIN"/>
    <property type="match status" value="1"/>
</dbReference>
<proteinExistence type="predicted"/>
<sequence length="194" mass="20753">MPYRLLILLAVGATAAGCGPTEDVNTYKVPKPVEVPQDEAAGEYQILGAMFPDAEPKWFFKFAGKASELAPYAADFEKTMASVRFPNGLKNQPVWDSPPGWETLPGRNDITIGVIKPDAKKPNLEVTLSVSGGGAVGNLTRWAVQQLGNEKFTPASIPKATRPIAADKVTGTFVDLRGPKLNIGGPMMMGKPRS</sequence>
<dbReference type="RefSeq" id="WP_149110637.1">
    <property type="nucleotide sequence ID" value="NZ_CP042425.1"/>
</dbReference>
<accession>A0A5C1ADT2</accession>
<dbReference type="AlphaFoldDB" id="A0A5C1ADT2"/>
<evidence type="ECO:0008006" key="3">
    <source>
        <dbReference type="Google" id="ProtNLM"/>
    </source>
</evidence>
<dbReference type="Proteomes" id="UP000324974">
    <property type="component" value="Chromosome"/>
</dbReference>